<dbReference type="InterPro" id="IPR056955">
    <property type="entry name" value="ORC-CDC6-like"/>
</dbReference>
<organism evidence="1 2">
    <name type="scientific">Ralstonia edaphi</name>
    <dbReference type="NCBI Taxonomy" id="3058599"/>
    <lineage>
        <taxon>Bacteria</taxon>
        <taxon>Pseudomonadati</taxon>
        <taxon>Pseudomonadota</taxon>
        <taxon>Betaproteobacteria</taxon>
        <taxon>Burkholderiales</taxon>
        <taxon>Burkholderiaceae</taxon>
        <taxon>Ralstonia</taxon>
    </lineage>
</organism>
<protein>
    <recommendedName>
        <fullName evidence="3">ATP-binding protein</fullName>
    </recommendedName>
</protein>
<dbReference type="Proteomes" id="UP001189225">
    <property type="component" value="Unassembled WGS sequence"/>
</dbReference>
<dbReference type="InterPro" id="IPR027417">
    <property type="entry name" value="P-loop_NTPase"/>
</dbReference>
<reference evidence="1 2" key="1">
    <citation type="submission" date="2023-07" db="EMBL/GenBank/DDBJ databases">
        <authorList>
            <person name="Peeters C."/>
        </authorList>
    </citation>
    <scope>NUCLEOTIDE SEQUENCE [LARGE SCALE GENOMIC DNA]</scope>
    <source>
        <strain evidence="1 2">R-16034</strain>
    </source>
</reference>
<accession>A0AB72XBY8</accession>
<evidence type="ECO:0000313" key="1">
    <source>
        <dbReference type="EMBL" id="CAJ0744385.1"/>
    </source>
</evidence>
<sequence length="634" mass="70907">MTRETASSPFFGAYNARHINPEEVARQFVPSGKFWELIALRNSLLIGPRGSGKTHLLKMLQPKALAAWQGEEADRARVNIDYWGVFTPADVNWKVQVDQKAESLGEESDGKFSKAVFLSHFREAFVACILQLTRDRPRVDNGEASTRVELSKEKEIALCIALAKSWGLSLGVPSLDGLKVSLVEELNQLGETKLQKQLSPYMVRLLGMNLLGVAREIAEQFIAITGLYSARWALCFDELEIAPQAIQQDLFRYLRSTDQRFIFKLAISPSNDASSLLNSEGAASAGNDYDAIPLWFTDQREREQFCLRLWDKHSAGTDAKHLPPYVLLQRSRFQYSNQESSHGRRRYQGQMAGSWRSDFLELEKKDPSFAEYLRRNGVKAASLDATPREKMNSVVRKVAPLVGFRNAYLTSSRDSSGVPIRKSLKRAPPDVFSGWEAICTATEGNPRWFSGIASRLLLRWRLSPSGKELTREQQTQELETSAKKFLAWINAIPVDKADEGAVQLISLYDLIKTLAKHFEQGALGRIFTADPVLAFTVDEGTPEPIQRLVMAALNIGAIVIFNDEDVNFTVASPVGRTFRLVHLLAPHFNLPMRRGKARSLSKILAKQLGPLEHFALPAQAGDSREGSQQLGLFT</sequence>
<dbReference type="Pfam" id="PF24389">
    <property type="entry name" value="ORC-CDC6-like"/>
    <property type="match status" value="1"/>
</dbReference>
<comment type="caution">
    <text evidence="1">The sequence shown here is derived from an EMBL/GenBank/DDBJ whole genome shotgun (WGS) entry which is preliminary data.</text>
</comment>
<dbReference type="RefSeq" id="WP_316902047.1">
    <property type="nucleotide sequence ID" value="NZ_CATWHI010000007.1"/>
</dbReference>
<gene>
    <name evidence="1" type="ORF">R16034_04405</name>
</gene>
<keyword evidence="2" id="KW-1185">Reference proteome</keyword>
<dbReference type="SUPFAM" id="SSF52540">
    <property type="entry name" value="P-loop containing nucleoside triphosphate hydrolases"/>
    <property type="match status" value="1"/>
</dbReference>
<evidence type="ECO:0000313" key="2">
    <source>
        <dbReference type="Proteomes" id="UP001189225"/>
    </source>
</evidence>
<evidence type="ECO:0008006" key="3">
    <source>
        <dbReference type="Google" id="ProtNLM"/>
    </source>
</evidence>
<dbReference type="EMBL" id="CATWHI010000007">
    <property type="protein sequence ID" value="CAJ0744385.1"/>
    <property type="molecule type" value="Genomic_DNA"/>
</dbReference>
<name>A0AB72XBY8_9RALS</name>
<dbReference type="AlphaFoldDB" id="A0AB72XBY8"/>
<proteinExistence type="predicted"/>